<organism evidence="3 4">
    <name type="scientific">Nitrogeniibacter mangrovi</name>
    <dbReference type="NCBI Taxonomy" id="2016596"/>
    <lineage>
        <taxon>Bacteria</taxon>
        <taxon>Pseudomonadati</taxon>
        <taxon>Pseudomonadota</taxon>
        <taxon>Betaproteobacteria</taxon>
        <taxon>Rhodocyclales</taxon>
        <taxon>Zoogloeaceae</taxon>
        <taxon>Nitrogeniibacter</taxon>
    </lineage>
</organism>
<keyword evidence="1" id="KW-0732">Signal</keyword>
<dbReference type="Proteomes" id="UP000501991">
    <property type="component" value="Chromosome"/>
</dbReference>
<gene>
    <name evidence="3" type="ORF">G3580_02800</name>
</gene>
<dbReference type="AlphaFoldDB" id="A0A6C1AZ69"/>
<evidence type="ECO:0000256" key="1">
    <source>
        <dbReference type="SAM" id="SignalP"/>
    </source>
</evidence>
<evidence type="ECO:0000313" key="3">
    <source>
        <dbReference type="EMBL" id="QID16652.1"/>
    </source>
</evidence>
<feature type="signal peptide" evidence="1">
    <location>
        <begin position="1"/>
        <end position="21"/>
    </location>
</feature>
<protein>
    <submittedName>
        <fullName evidence="3">PEP-CTERM sorting domain-containing protein</fullName>
    </submittedName>
</protein>
<feature type="domain" description="Ice-binding protein C-terminal" evidence="2">
    <location>
        <begin position="150"/>
        <end position="174"/>
    </location>
</feature>
<sequence length="176" mass="18280">MRMRPWMASVGLALLATSAHALEKDFGDVGAAPGGTYFAEGFIEHTPGAFTDFLMFSLSSPAYDMWYGLGTISDQPKVDGSNIDGLTAALYIDNGVAGESADDSFYALIGSGDYVTGGGPLAEGAYYFKVQGTATGPSPSSYAYTATVAAVPEPQSYAMLLAGLGLMGLIVKRRSS</sequence>
<reference evidence="3 4" key="1">
    <citation type="submission" date="2020-02" db="EMBL/GenBank/DDBJ databases">
        <title>Nitrogenibacter mangrovi gen. nov., sp. nov. isolated from mangrove sediment, a denitrifying betaproteobacterium.</title>
        <authorList>
            <person name="Liao H."/>
            <person name="Tian Y."/>
        </authorList>
    </citation>
    <scope>NUCLEOTIDE SEQUENCE [LARGE SCALE GENOMIC DNA]</scope>
    <source>
        <strain evidence="3 4">M9-3-2</strain>
    </source>
</reference>
<dbReference type="NCBIfam" id="NF038126">
    <property type="entry name" value="PEP_CTERM_FxDxF"/>
    <property type="match status" value="1"/>
</dbReference>
<keyword evidence="4" id="KW-1185">Reference proteome</keyword>
<dbReference type="InterPro" id="IPR013424">
    <property type="entry name" value="Ice-binding_C"/>
</dbReference>
<proteinExistence type="predicted"/>
<accession>A0A6C1AZ69</accession>
<evidence type="ECO:0000313" key="4">
    <source>
        <dbReference type="Proteomes" id="UP000501991"/>
    </source>
</evidence>
<dbReference type="KEGG" id="azq:G3580_02800"/>
<feature type="chain" id="PRO_5025348229" evidence="1">
    <location>
        <begin position="22"/>
        <end position="176"/>
    </location>
</feature>
<dbReference type="NCBIfam" id="TIGR02595">
    <property type="entry name" value="PEP_CTERM"/>
    <property type="match status" value="1"/>
</dbReference>
<evidence type="ECO:0000259" key="2">
    <source>
        <dbReference type="Pfam" id="PF07589"/>
    </source>
</evidence>
<dbReference type="EMBL" id="CP048836">
    <property type="protein sequence ID" value="QID16652.1"/>
    <property type="molecule type" value="Genomic_DNA"/>
</dbReference>
<name>A0A6C1AZ69_9RHOO</name>
<dbReference type="Pfam" id="PF07589">
    <property type="entry name" value="PEP-CTERM"/>
    <property type="match status" value="1"/>
</dbReference>